<feature type="domain" description="SnoaL-like" evidence="1">
    <location>
        <begin position="9"/>
        <end position="127"/>
    </location>
</feature>
<comment type="caution">
    <text evidence="2">The sequence shown here is derived from an EMBL/GenBank/DDBJ whole genome shotgun (WGS) entry which is preliminary data.</text>
</comment>
<dbReference type="Pfam" id="PF13474">
    <property type="entry name" value="SnoaL_3"/>
    <property type="match status" value="1"/>
</dbReference>
<evidence type="ECO:0000313" key="2">
    <source>
        <dbReference type="EMBL" id="ODQ92294.1"/>
    </source>
</evidence>
<dbReference type="STRING" id="1776.BHQ18_00685"/>
<dbReference type="AlphaFoldDB" id="A0A1E3RR11"/>
<dbReference type="InterPro" id="IPR037401">
    <property type="entry name" value="SnoaL-like"/>
</dbReference>
<accession>A0A1E3RR11</accession>
<dbReference type="Proteomes" id="UP000094053">
    <property type="component" value="Unassembled WGS sequence"/>
</dbReference>
<evidence type="ECO:0000313" key="3">
    <source>
        <dbReference type="Proteomes" id="UP000094053"/>
    </source>
</evidence>
<dbReference type="RefSeq" id="WP_069411646.1">
    <property type="nucleotide sequence ID" value="NZ_JACKUL010000020.1"/>
</dbReference>
<organism evidence="2 3">
    <name type="scientific">Mycolicibacterium flavescens</name>
    <name type="common">Mycobacterium flavescens</name>
    <dbReference type="NCBI Taxonomy" id="1776"/>
    <lineage>
        <taxon>Bacteria</taxon>
        <taxon>Bacillati</taxon>
        <taxon>Actinomycetota</taxon>
        <taxon>Actinomycetes</taxon>
        <taxon>Mycobacteriales</taxon>
        <taxon>Mycobacteriaceae</taxon>
        <taxon>Mycolicibacterium</taxon>
    </lineage>
</organism>
<dbReference type="Gene3D" id="3.10.450.50">
    <property type="match status" value="1"/>
</dbReference>
<protein>
    <recommendedName>
        <fullName evidence="1">SnoaL-like domain-containing protein</fullName>
    </recommendedName>
</protein>
<evidence type="ECO:0000259" key="1">
    <source>
        <dbReference type="Pfam" id="PF13474"/>
    </source>
</evidence>
<reference evidence="3" key="1">
    <citation type="submission" date="2016-09" db="EMBL/GenBank/DDBJ databases">
        <authorList>
            <person name="Greninger A.L."/>
            <person name="Jerome K.R."/>
            <person name="Mcnair B."/>
            <person name="Wallis C."/>
            <person name="Fang F."/>
        </authorList>
    </citation>
    <scope>NUCLEOTIDE SEQUENCE [LARGE SCALE GENOMIC DNA]</scope>
    <source>
        <strain evidence="3">M6</strain>
    </source>
</reference>
<dbReference type="InterPro" id="IPR032710">
    <property type="entry name" value="NTF2-like_dom_sf"/>
</dbReference>
<dbReference type="SUPFAM" id="SSF54427">
    <property type="entry name" value="NTF2-like"/>
    <property type="match status" value="1"/>
</dbReference>
<name>A0A1E3RR11_MYCFV</name>
<proteinExistence type="predicted"/>
<sequence length="138" mass="14875">MNTSDAEAVLATVLRYIAGFNRGDIDAMAEAFDPSGVILDGMPPHVWLGPSASQDWYRDVASESAHTGASEYQVSLGDSLHSSVSGDHAYIVLPASMTFTLRGTPVTQLGAFFTAALRRLDGEWRISAWAWTKGRRAA</sequence>
<gene>
    <name evidence="2" type="ORF">BHQ18_00685</name>
</gene>
<dbReference type="OrthoDB" id="119950at2"/>
<keyword evidence="3" id="KW-1185">Reference proteome</keyword>
<dbReference type="EMBL" id="MIHA01000001">
    <property type="protein sequence ID" value="ODQ92294.1"/>
    <property type="molecule type" value="Genomic_DNA"/>
</dbReference>